<evidence type="ECO:0000313" key="5">
    <source>
        <dbReference type="EMBL" id="RMN98718.1"/>
    </source>
</evidence>
<protein>
    <submittedName>
        <fullName evidence="5">Long-chain-fatty-acid--CoA ligase</fullName>
    </submittedName>
</protein>
<evidence type="ECO:0000256" key="1">
    <source>
        <dbReference type="ARBA" id="ARBA00006432"/>
    </source>
</evidence>
<dbReference type="SUPFAM" id="SSF56801">
    <property type="entry name" value="Acetyl-CoA synthetase-like"/>
    <property type="match status" value="1"/>
</dbReference>
<dbReference type="Gene3D" id="3.40.50.12780">
    <property type="entry name" value="N-terminal domain of ligase-like"/>
    <property type="match status" value="1"/>
</dbReference>
<comment type="similarity">
    <text evidence="1">Belongs to the ATP-dependent AMP-binding enzyme family.</text>
</comment>
<feature type="domain" description="AMP-dependent synthetase/ligase" evidence="3">
    <location>
        <begin position="18"/>
        <end position="376"/>
    </location>
</feature>
<dbReference type="InterPro" id="IPR000873">
    <property type="entry name" value="AMP-dep_synth/lig_dom"/>
</dbReference>
<dbReference type="RefSeq" id="WP_074845558.1">
    <property type="nucleotide sequence ID" value="NZ_RBPB01000321.1"/>
</dbReference>
<organism evidence="5 6">
    <name type="scientific">Pseudomonas syringae pv. apii</name>
    <dbReference type="NCBI Taxonomy" id="81036"/>
    <lineage>
        <taxon>Bacteria</taxon>
        <taxon>Pseudomonadati</taxon>
        <taxon>Pseudomonadota</taxon>
        <taxon>Gammaproteobacteria</taxon>
        <taxon>Pseudomonadales</taxon>
        <taxon>Pseudomonadaceae</taxon>
        <taxon>Pseudomonas</taxon>
    </lineage>
</organism>
<dbReference type="InterPro" id="IPR045851">
    <property type="entry name" value="AMP-bd_C_sf"/>
</dbReference>
<dbReference type="InterPro" id="IPR020845">
    <property type="entry name" value="AMP-binding_CS"/>
</dbReference>
<evidence type="ECO:0000259" key="3">
    <source>
        <dbReference type="Pfam" id="PF00501"/>
    </source>
</evidence>
<dbReference type="EMBL" id="RBPL01000051">
    <property type="protein sequence ID" value="RMN98718.1"/>
    <property type="molecule type" value="Genomic_DNA"/>
</dbReference>
<dbReference type="AlphaFoldDB" id="A0A3M3NB06"/>
<dbReference type="Proteomes" id="UP000278062">
    <property type="component" value="Unassembled WGS sequence"/>
</dbReference>
<dbReference type="PANTHER" id="PTHR43201">
    <property type="entry name" value="ACYL-COA SYNTHETASE"/>
    <property type="match status" value="1"/>
</dbReference>
<evidence type="ECO:0000313" key="6">
    <source>
        <dbReference type="Proteomes" id="UP000278062"/>
    </source>
</evidence>
<gene>
    <name evidence="5" type="ORF">ALQ49_03402</name>
</gene>
<dbReference type="Pfam" id="PF13193">
    <property type="entry name" value="AMP-binding_C"/>
    <property type="match status" value="1"/>
</dbReference>
<dbReference type="GO" id="GO:0031956">
    <property type="term" value="F:medium-chain fatty acid-CoA ligase activity"/>
    <property type="evidence" value="ECO:0007669"/>
    <property type="project" value="TreeGrafter"/>
</dbReference>
<dbReference type="CDD" id="cd04433">
    <property type="entry name" value="AFD_class_I"/>
    <property type="match status" value="1"/>
</dbReference>
<evidence type="ECO:0000256" key="2">
    <source>
        <dbReference type="ARBA" id="ARBA00022598"/>
    </source>
</evidence>
<evidence type="ECO:0000259" key="4">
    <source>
        <dbReference type="Pfam" id="PF13193"/>
    </source>
</evidence>
<accession>A0A3M3NB06</accession>
<dbReference type="PROSITE" id="PS00455">
    <property type="entry name" value="AMP_BINDING"/>
    <property type="match status" value="1"/>
</dbReference>
<keyword evidence="2 5" id="KW-0436">Ligase</keyword>
<reference evidence="5 6" key="1">
    <citation type="submission" date="2018-08" db="EMBL/GenBank/DDBJ databases">
        <title>Recombination of ecologically and evolutionarily significant loci maintains genetic cohesion in the Pseudomonas syringae species complex.</title>
        <authorList>
            <person name="Dillon M."/>
            <person name="Thakur S."/>
            <person name="Almeida R.N.D."/>
            <person name="Weir B.S."/>
            <person name="Guttman D.S."/>
        </authorList>
    </citation>
    <scope>NUCLEOTIDE SEQUENCE [LARGE SCALE GENOMIC DNA]</scope>
    <source>
        <strain evidence="5 6">1089_5</strain>
    </source>
</reference>
<dbReference type="Gene3D" id="3.30.300.30">
    <property type="match status" value="1"/>
</dbReference>
<dbReference type="PANTHER" id="PTHR43201:SF5">
    <property type="entry name" value="MEDIUM-CHAIN ACYL-COA LIGASE ACSF2, MITOCHONDRIAL"/>
    <property type="match status" value="1"/>
</dbReference>
<dbReference type="InterPro" id="IPR025110">
    <property type="entry name" value="AMP-bd_C"/>
</dbReference>
<dbReference type="Pfam" id="PF00501">
    <property type="entry name" value="AMP-binding"/>
    <property type="match status" value="1"/>
</dbReference>
<dbReference type="GO" id="GO:0006631">
    <property type="term" value="P:fatty acid metabolic process"/>
    <property type="evidence" value="ECO:0007669"/>
    <property type="project" value="TreeGrafter"/>
</dbReference>
<dbReference type="InterPro" id="IPR042099">
    <property type="entry name" value="ANL_N_sf"/>
</dbReference>
<feature type="domain" description="AMP-binding enzyme C-terminal" evidence="4">
    <location>
        <begin position="428"/>
        <end position="503"/>
    </location>
</feature>
<comment type="caution">
    <text evidence="5">The sequence shown here is derived from an EMBL/GenBank/DDBJ whole genome shotgun (WGS) entry which is preliminary data.</text>
</comment>
<sequence>MRQSKSDSVLAMIEQLRASDPNKVALVDLENDEVWTFQDLATNSAAYGAALIGAGVMPGQTVILLMDNSAVSVLVWCALWRIGVIVCPISNNAMSVKAFASAIKQLKSSTCVFPKSMVGASTEICDILQKNKIRLLMLAEIVAKHEEACVEAARTAGNGRRLEFDCDNEDEDLAAICFTSGTSGTPKAVAHTFKSYRLNGADSINLINFNKTDRMIEYRPLAWFSAQILSLMPFLQLGITLHLAQTFSLSKFSVWIEKNAITVAPGGPAILRLLRNNGVVKGKGHLESLRLMTNSSAPLMPGELAEIHQILGVPIVNLYGCSEVGWLAGKKEASLLDETVGAPVDSVRLRIEKKECFSGLGKGVGQIVVDSVKIAKEIGFDIVERNALGAGTYYSSDYGKILDSGEIVVMGRIDDVINKGGTKISPREIELAISEHPFVNEVFALGVPDGVYGQDIACFLTLKGGGRLIPGDMAKFLDKVLPHNRIPRYMYFLDDLPKTDVGKVNRHKLRGIWEEQLMTKS</sequence>
<proteinExistence type="inferred from homology"/>
<name>A0A3M3NB06_9PSED</name>